<accession>A0A1B2HCT1</accession>
<evidence type="ECO:0000256" key="1">
    <source>
        <dbReference type="SAM" id="Phobius"/>
    </source>
</evidence>
<feature type="transmembrane region" description="Helical" evidence="1">
    <location>
        <begin position="6"/>
        <end position="28"/>
    </location>
</feature>
<organism evidence="2 3">
    <name type="scientific">Lentzea guizhouensis</name>
    <dbReference type="NCBI Taxonomy" id="1586287"/>
    <lineage>
        <taxon>Bacteria</taxon>
        <taxon>Bacillati</taxon>
        <taxon>Actinomycetota</taxon>
        <taxon>Actinomycetes</taxon>
        <taxon>Pseudonocardiales</taxon>
        <taxon>Pseudonocardiaceae</taxon>
        <taxon>Lentzea</taxon>
    </lineage>
</organism>
<proteinExistence type="predicted"/>
<keyword evidence="1" id="KW-0812">Transmembrane</keyword>
<reference evidence="2 3" key="1">
    <citation type="submission" date="2016-07" db="EMBL/GenBank/DDBJ databases">
        <title>Complete genome sequence of the Lentzea guizhouensis DHS C013.</title>
        <authorList>
            <person name="Cao C."/>
        </authorList>
    </citation>
    <scope>NUCLEOTIDE SEQUENCE [LARGE SCALE GENOMIC DNA]</scope>
    <source>
        <strain evidence="2 3">DHS C013</strain>
    </source>
</reference>
<evidence type="ECO:0000313" key="2">
    <source>
        <dbReference type="EMBL" id="ANZ35523.1"/>
    </source>
</evidence>
<protein>
    <submittedName>
        <fullName evidence="2">Uncharacterized protein</fullName>
    </submittedName>
</protein>
<evidence type="ECO:0000313" key="3">
    <source>
        <dbReference type="Proteomes" id="UP000093053"/>
    </source>
</evidence>
<dbReference type="KEGG" id="led:BBK82_04945"/>
<dbReference type="Proteomes" id="UP000093053">
    <property type="component" value="Chromosome"/>
</dbReference>
<dbReference type="RefSeq" id="WP_065913933.1">
    <property type="nucleotide sequence ID" value="NZ_CP016793.1"/>
</dbReference>
<name>A0A1B2HCT1_9PSEU</name>
<dbReference type="EMBL" id="CP016793">
    <property type="protein sequence ID" value="ANZ35523.1"/>
    <property type="molecule type" value="Genomic_DNA"/>
</dbReference>
<gene>
    <name evidence="2" type="ORF">BBK82_04945</name>
</gene>
<keyword evidence="1" id="KW-0472">Membrane</keyword>
<sequence length="87" mass="8993">MEHIAALLDSVGGLVLAVTGLLGALAGWRRTQRTERPAAAQGGAERVAQALAEAAADGEVTPDEIAEALKHLQDPDNPNDRRGGEQG</sequence>
<keyword evidence="1" id="KW-1133">Transmembrane helix</keyword>
<keyword evidence="3" id="KW-1185">Reference proteome</keyword>
<dbReference type="AlphaFoldDB" id="A0A1B2HCT1"/>